<dbReference type="InterPro" id="IPR016039">
    <property type="entry name" value="Thiolase-like"/>
</dbReference>
<comment type="caution">
    <text evidence="7">The sequence shown here is derived from an EMBL/GenBank/DDBJ whole genome shotgun (WGS) entry which is preliminary data.</text>
</comment>
<dbReference type="InterPro" id="IPR016036">
    <property type="entry name" value="Malonyl_transacylase_ACP-bd"/>
</dbReference>
<dbReference type="RefSeq" id="WP_212010145.1">
    <property type="nucleotide sequence ID" value="NZ_JAAFYZ010000051.1"/>
</dbReference>
<keyword evidence="2" id="KW-0597">Phosphoprotein</keyword>
<keyword evidence="7" id="KW-0012">Acyltransferase</keyword>
<feature type="domain" description="Carrier" evidence="5">
    <location>
        <begin position="906"/>
        <end position="981"/>
    </location>
</feature>
<dbReference type="InterPro" id="IPR020806">
    <property type="entry name" value="PKS_PP-bd"/>
</dbReference>
<dbReference type="InterPro" id="IPR018201">
    <property type="entry name" value="Ketoacyl_synth_AS"/>
</dbReference>
<dbReference type="InterPro" id="IPR014030">
    <property type="entry name" value="Ketoacyl_synth_N"/>
</dbReference>
<dbReference type="EMBL" id="JAAFYZ010000051">
    <property type="protein sequence ID" value="MBS2548570.1"/>
    <property type="molecule type" value="Genomic_DNA"/>
</dbReference>
<dbReference type="SUPFAM" id="SSF52151">
    <property type="entry name" value="FabD/lysophospholipase-like"/>
    <property type="match status" value="1"/>
</dbReference>
<evidence type="ECO:0000313" key="7">
    <source>
        <dbReference type="EMBL" id="MBS2548570.1"/>
    </source>
</evidence>
<evidence type="ECO:0000256" key="2">
    <source>
        <dbReference type="ARBA" id="ARBA00022553"/>
    </source>
</evidence>
<dbReference type="PROSITE" id="PS00606">
    <property type="entry name" value="KS3_1"/>
    <property type="match status" value="1"/>
</dbReference>
<dbReference type="SUPFAM" id="SSF53901">
    <property type="entry name" value="Thiolase-like"/>
    <property type="match status" value="1"/>
</dbReference>
<keyword evidence="8" id="KW-1185">Reference proteome</keyword>
<dbReference type="Pfam" id="PF02801">
    <property type="entry name" value="Ketoacyl-synt_C"/>
    <property type="match status" value="1"/>
</dbReference>
<dbReference type="InterPro" id="IPR014031">
    <property type="entry name" value="Ketoacyl_synth_C"/>
</dbReference>
<name>A0ABS5KR86_9ACTN</name>
<protein>
    <submittedName>
        <fullName evidence="7">Acyltransferase domain-containing protein</fullName>
    </submittedName>
</protein>
<dbReference type="Gene3D" id="3.40.47.10">
    <property type="match status" value="1"/>
</dbReference>
<dbReference type="GO" id="GO:0016746">
    <property type="term" value="F:acyltransferase activity"/>
    <property type="evidence" value="ECO:0007669"/>
    <property type="project" value="UniProtKB-KW"/>
</dbReference>
<dbReference type="Gene3D" id="3.40.366.10">
    <property type="entry name" value="Malonyl-Coenzyme A Acyl Carrier Protein, domain 2"/>
    <property type="match status" value="1"/>
</dbReference>
<dbReference type="SUPFAM" id="SSF55048">
    <property type="entry name" value="Probable ACP-binding domain of malonyl-CoA ACP transacylase"/>
    <property type="match status" value="1"/>
</dbReference>
<evidence type="ECO:0000259" key="6">
    <source>
        <dbReference type="PROSITE" id="PS52004"/>
    </source>
</evidence>
<feature type="region of interest" description="Disordered" evidence="4">
    <location>
        <begin position="375"/>
        <end position="394"/>
    </location>
</feature>
<dbReference type="InterPro" id="IPR016035">
    <property type="entry name" value="Acyl_Trfase/lysoPLipase"/>
</dbReference>
<evidence type="ECO:0000256" key="1">
    <source>
        <dbReference type="ARBA" id="ARBA00022450"/>
    </source>
</evidence>
<dbReference type="PANTHER" id="PTHR43775">
    <property type="entry name" value="FATTY ACID SYNTHASE"/>
    <property type="match status" value="1"/>
</dbReference>
<feature type="compositionally biased region" description="Polar residues" evidence="4">
    <location>
        <begin position="375"/>
        <end position="391"/>
    </location>
</feature>
<dbReference type="SMART" id="SM00825">
    <property type="entry name" value="PKS_KS"/>
    <property type="match status" value="1"/>
</dbReference>
<dbReference type="InterPro" id="IPR014043">
    <property type="entry name" value="Acyl_transferase_dom"/>
</dbReference>
<organism evidence="7 8">
    <name type="scientific">Catenulispora pinistramenti</name>
    <dbReference type="NCBI Taxonomy" id="2705254"/>
    <lineage>
        <taxon>Bacteria</taxon>
        <taxon>Bacillati</taxon>
        <taxon>Actinomycetota</taxon>
        <taxon>Actinomycetes</taxon>
        <taxon>Catenulisporales</taxon>
        <taxon>Catenulisporaceae</taxon>
        <taxon>Catenulispora</taxon>
    </lineage>
</organism>
<dbReference type="Pfam" id="PF16197">
    <property type="entry name" value="KAsynt_C_assoc"/>
    <property type="match status" value="1"/>
</dbReference>
<gene>
    <name evidence="7" type="ORF">KGQ19_17015</name>
</gene>
<dbReference type="InterPro" id="IPR001227">
    <property type="entry name" value="Ac_transferase_dom_sf"/>
</dbReference>
<dbReference type="SMART" id="SM00823">
    <property type="entry name" value="PKS_PP"/>
    <property type="match status" value="1"/>
</dbReference>
<keyword evidence="1" id="KW-0596">Phosphopantetheine</keyword>
<reference evidence="7 8" key="1">
    <citation type="submission" date="2020-02" db="EMBL/GenBank/DDBJ databases">
        <title>Acidophilic actinobacteria isolated from forest soil.</title>
        <authorList>
            <person name="Golinska P."/>
        </authorList>
    </citation>
    <scope>NUCLEOTIDE SEQUENCE [LARGE SCALE GENOMIC DNA]</scope>
    <source>
        <strain evidence="7 8">NL8</strain>
    </source>
</reference>
<evidence type="ECO:0000256" key="4">
    <source>
        <dbReference type="SAM" id="MobiDB-lite"/>
    </source>
</evidence>
<evidence type="ECO:0000259" key="5">
    <source>
        <dbReference type="PROSITE" id="PS50075"/>
    </source>
</evidence>
<dbReference type="InterPro" id="IPR036736">
    <property type="entry name" value="ACP-like_sf"/>
</dbReference>
<dbReference type="Pfam" id="PF00698">
    <property type="entry name" value="Acyl_transf_1"/>
    <property type="match status" value="1"/>
</dbReference>
<dbReference type="Proteomes" id="UP000730482">
    <property type="component" value="Unassembled WGS sequence"/>
</dbReference>
<dbReference type="InterPro" id="IPR006162">
    <property type="entry name" value="Ppantetheine_attach_site"/>
</dbReference>
<evidence type="ECO:0000313" key="8">
    <source>
        <dbReference type="Proteomes" id="UP000730482"/>
    </source>
</evidence>
<dbReference type="InterPro" id="IPR050091">
    <property type="entry name" value="PKS_NRPS_Biosynth_Enz"/>
</dbReference>
<dbReference type="Gene3D" id="3.30.70.250">
    <property type="entry name" value="Malonyl-CoA ACP transacylase, ACP-binding"/>
    <property type="match status" value="1"/>
</dbReference>
<dbReference type="Gene3D" id="3.30.70.3290">
    <property type="match status" value="1"/>
</dbReference>
<dbReference type="SMART" id="SM00827">
    <property type="entry name" value="PKS_AT"/>
    <property type="match status" value="1"/>
</dbReference>
<dbReference type="PANTHER" id="PTHR43775:SF37">
    <property type="entry name" value="SI:DKEY-61P9.11"/>
    <property type="match status" value="1"/>
</dbReference>
<feature type="domain" description="Ketosynthase family 3 (KS3)" evidence="6">
    <location>
        <begin position="1"/>
        <end position="417"/>
    </location>
</feature>
<dbReference type="InterPro" id="IPR009081">
    <property type="entry name" value="PP-bd_ACP"/>
</dbReference>
<dbReference type="Pfam" id="PF00109">
    <property type="entry name" value="ketoacyl-synt"/>
    <property type="match status" value="1"/>
</dbReference>
<dbReference type="InterPro" id="IPR032821">
    <property type="entry name" value="PKS_assoc"/>
</dbReference>
<dbReference type="SUPFAM" id="SSF47336">
    <property type="entry name" value="ACP-like"/>
    <property type="match status" value="1"/>
</dbReference>
<dbReference type="PROSITE" id="PS52004">
    <property type="entry name" value="KS3_2"/>
    <property type="match status" value="1"/>
</dbReference>
<dbReference type="Gene3D" id="1.10.1200.10">
    <property type="entry name" value="ACP-like"/>
    <property type="match status" value="1"/>
</dbReference>
<evidence type="ECO:0000256" key="3">
    <source>
        <dbReference type="ARBA" id="ARBA00022679"/>
    </source>
</evidence>
<dbReference type="Pfam" id="PF00550">
    <property type="entry name" value="PP-binding"/>
    <property type="match status" value="1"/>
</dbReference>
<accession>A0ABS5KR86</accession>
<dbReference type="PROSITE" id="PS50075">
    <property type="entry name" value="CARRIER"/>
    <property type="match status" value="1"/>
</dbReference>
<dbReference type="PROSITE" id="PS00012">
    <property type="entry name" value="PHOSPHOPANTETHEINE"/>
    <property type="match status" value="1"/>
</dbReference>
<dbReference type="CDD" id="cd00833">
    <property type="entry name" value="PKS"/>
    <property type="match status" value="1"/>
</dbReference>
<sequence>MTRIAVIGIAGRFPQADDVRAFWNNLVDRRDCLTRLSKDDLAGLVPTARLDHPRFVAASGVIDGVFEFDAGMYAMAPGEAVSTDPQHRLFLDFARQALEVAGIVPGATKDIGVYAGVGRSRHEAMARAALGTADVDDVLLETGNEKDYFAGRVCYRLGLTGPSVVVQSACSTGLLAVHQACLALTGYECDVALAGAAAIRVPLEYGYVFRHGGIGSETGRCLPFSADADGTVAGDGLACLVLKRLEDAEADGDHIHAVLLGSAANNDGAKPGFAAVSAAGQTRVMESALRFSGLDPAQVGYLEAHGSATALGDATEWTAIERVYRHGLTVGAVKGNVGHLREASGLAGLIKTIQVVDTGVVPGAPYEGRPAAFTREQNARSTPARETTAWASPNDPRRAAVSSFGLGGTNVHLLLEQYERPTPAAQISAAEVLTITAHAAAPLAATARQIASALEHEDVPLAGAARTLQERRAHLRYRWAVTDLEELTESEAAPTEPVQDDPAVGFVFSGIGDHYPGMAAGLLDQLPGYRDLLFDALSKAGPMVGRDLRSLIQTAPARPAGGIDLRAMLRGRTGEDGLQDTVSAHVVMFCLQQALAGALAGVGVTPAAVMGHSIGELAAATVGGVFAPEHALDIVVQRARLVAGQPEGGMLAVALPGAEAAELTGPGIWLATVNTPSSSALAGKRPALTDLAAGLRERGIQARMLDVTHAFHTPMLAEAAEGLRALLSTMPAEPPRIPLVSGLTADWAGPEITRPEHWAAHLSSTVRFGQAVERLADRCTVLVEIGPGQLRSVAGQTGLAARGVVTVPTVRRSYEETTDARMLTRALGRVWQAGVDVDWSALRAGRRVTAAPMPARAADRRTHRASMATEVSWWQPTTDVARAAATAVTAARAAAGGTVATTAAAAPEIAFHDRLARIWCTVLGVDQVRPRDHFFDLGGDSLMGVRLIALLEAATGVHVPSAVVFESAVLSRMARIVDTYLNTEERTP</sequence>
<keyword evidence="3" id="KW-0808">Transferase</keyword>
<proteinExistence type="predicted"/>
<dbReference type="InterPro" id="IPR020841">
    <property type="entry name" value="PKS_Beta-ketoAc_synthase_dom"/>
</dbReference>